<dbReference type="EnsemblMetazoa" id="AMAM021609-RA">
    <property type="protein sequence ID" value="AMAM021609-PA"/>
    <property type="gene ID" value="AMAM021609"/>
</dbReference>
<reference evidence="1" key="2">
    <citation type="submission" date="2020-05" db="UniProtKB">
        <authorList>
            <consortium name="EnsemblMetazoa"/>
        </authorList>
    </citation>
    <scope>IDENTIFICATION</scope>
    <source>
        <strain evidence="1">maculatus3</strain>
    </source>
</reference>
<protein>
    <submittedName>
        <fullName evidence="1">Uncharacterized protein</fullName>
    </submittedName>
</protein>
<name>A0A182T889_9DIPT</name>
<reference evidence="2" key="1">
    <citation type="submission" date="2013-09" db="EMBL/GenBank/DDBJ databases">
        <title>The Genome Sequence of Anopheles maculatus species B.</title>
        <authorList>
            <consortium name="The Broad Institute Genomics Platform"/>
            <person name="Neafsey D.E."/>
            <person name="Besansky N."/>
            <person name="Howell P."/>
            <person name="Walton C."/>
            <person name="Young S.K."/>
            <person name="Zeng Q."/>
            <person name="Gargeya S."/>
            <person name="Fitzgerald M."/>
            <person name="Haas B."/>
            <person name="Abouelleil A."/>
            <person name="Allen A.W."/>
            <person name="Alvarado L."/>
            <person name="Arachchi H.M."/>
            <person name="Berlin A.M."/>
            <person name="Chapman S.B."/>
            <person name="Gainer-Dewar J."/>
            <person name="Goldberg J."/>
            <person name="Griggs A."/>
            <person name="Gujja S."/>
            <person name="Hansen M."/>
            <person name="Howarth C."/>
            <person name="Imamovic A."/>
            <person name="Ireland A."/>
            <person name="Larimer J."/>
            <person name="McCowan C."/>
            <person name="Murphy C."/>
            <person name="Pearson M."/>
            <person name="Poon T.W."/>
            <person name="Priest M."/>
            <person name="Roberts A."/>
            <person name="Saif S."/>
            <person name="Shea T."/>
            <person name="Sisk P."/>
            <person name="Sykes S."/>
            <person name="Wortman J."/>
            <person name="Nusbaum C."/>
            <person name="Birren B."/>
        </authorList>
    </citation>
    <scope>NUCLEOTIDE SEQUENCE [LARGE SCALE GENOMIC DNA]</scope>
    <source>
        <strain evidence="2">maculatus3</strain>
    </source>
</reference>
<dbReference type="VEuPathDB" id="VectorBase:AMAM021609"/>
<dbReference type="PANTHER" id="PTHR32305">
    <property type="match status" value="1"/>
</dbReference>
<proteinExistence type="predicted"/>
<dbReference type="Proteomes" id="UP000075901">
    <property type="component" value="Unassembled WGS sequence"/>
</dbReference>
<dbReference type="Gene3D" id="2.180.10.10">
    <property type="entry name" value="RHS repeat-associated core"/>
    <property type="match status" value="1"/>
</dbReference>
<keyword evidence="2" id="KW-1185">Reference proteome</keyword>
<dbReference type="AlphaFoldDB" id="A0A182T889"/>
<dbReference type="NCBIfam" id="TIGR01643">
    <property type="entry name" value="YD_repeat_2x"/>
    <property type="match status" value="1"/>
</dbReference>
<sequence>MYDPTVKVTYHSLAGQPTQVLEYVDPSTILLREIRYDEIERPILQTKWTKVHNEADSHMFDYYENFIQTFDNSTLQLTGLVANLNPTCEGFPYTHTVYGADPTENKRMQGLPGKDYTISGKYMRAYSNVPFNFLLSSLFPEQEGFAHKAVHLPGGAVRVIVETLKGTKVAKFSKVGNYEHRLSTWRYGKNNKIQQELPPMYHYAAHTSIAERLEPFFAANYTTDQMALQQQWEVRYDYDESKRLMRKRTPDGGIFQYLYDKQGILRFSLHKDHNETLDRVIHFTYLADDKITREALVHLNETECEELTSSGTAPNSTNFIDTLYGELDKDPNMRYRSTFSSRRIDDDQMTEFMVFDQSKKVLQKVFVVNTINTSYSIDYEYENDKLRSIKYPMGAGDEPYTFIYDRNGHGDITSIRESAMEEPMFEFTYNADSLMETMKVRTDARHTFQRNFTYNEPGFLVKLEDEYLSESVSYLETDSYGQDSYTPIYEGLISRTLFTAHWQNSTGPLRNGIYPEYFITLNMDREKAALCHETLRRAGYLDESNLLTKTFYGEQDDDLPF</sequence>
<dbReference type="PANTHER" id="PTHR32305:SF15">
    <property type="entry name" value="PROTEIN RHSA-RELATED"/>
    <property type="match status" value="1"/>
</dbReference>
<dbReference type="InterPro" id="IPR050708">
    <property type="entry name" value="T6SS_VgrG/RHS"/>
</dbReference>
<organism evidence="1 2">
    <name type="scientific">Anopheles maculatus</name>
    <dbReference type="NCBI Taxonomy" id="74869"/>
    <lineage>
        <taxon>Eukaryota</taxon>
        <taxon>Metazoa</taxon>
        <taxon>Ecdysozoa</taxon>
        <taxon>Arthropoda</taxon>
        <taxon>Hexapoda</taxon>
        <taxon>Insecta</taxon>
        <taxon>Pterygota</taxon>
        <taxon>Neoptera</taxon>
        <taxon>Endopterygota</taxon>
        <taxon>Diptera</taxon>
        <taxon>Nematocera</taxon>
        <taxon>Culicoidea</taxon>
        <taxon>Culicidae</taxon>
        <taxon>Anophelinae</taxon>
        <taxon>Anopheles</taxon>
        <taxon>Anopheles maculatus group</taxon>
    </lineage>
</organism>
<evidence type="ECO:0000313" key="1">
    <source>
        <dbReference type="EnsemblMetazoa" id="AMAM021609-PA"/>
    </source>
</evidence>
<accession>A0A182T889</accession>
<evidence type="ECO:0000313" key="2">
    <source>
        <dbReference type="Proteomes" id="UP000075901"/>
    </source>
</evidence>
<dbReference type="InterPro" id="IPR006530">
    <property type="entry name" value="YD"/>
</dbReference>